<name>A0A4Y1ZZL1_ARAVE</name>
<protein>
    <submittedName>
        <fullName evidence="1">Uncharacterized protein</fullName>
    </submittedName>
</protein>
<dbReference type="EMBL" id="BGPR01000001">
    <property type="protein sequence ID" value="GBL72506.1"/>
    <property type="molecule type" value="Genomic_DNA"/>
</dbReference>
<keyword evidence="2" id="KW-1185">Reference proteome</keyword>
<comment type="caution">
    <text evidence="1">The sequence shown here is derived from an EMBL/GenBank/DDBJ whole genome shotgun (WGS) entry which is preliminary data.</text>
</comment>
<organism evidence="1 2">
    <name type="scientific">Araneus ventricosus</name>
    <name type="common">Orbweaver spider</name>
    <name type="synonym">Epeira ventricosa</name>
    <dbReference type="NCBI Taxonomy" id="182803"/>
    <lineage>
        <taxon>Eukaryota</taxon>
        <taxon>Metazoa</taxon>
        <taxon>Ecdysozoa</taxon>
        <taxon>Arthropoda</taxon>
        <taxon>Chelicerata</taxon>
        <taxon>Arachnida</taxon>
        <taxon>Araneae</taxon>
        <taxon>Araneomorphae</taxon>
        <taxon>Entelegynae</taxon>
        <taxon>Araneoidea</taxon>
        <taxon>Araneidae</taxon>
        <taxon>Araneus</taxon>
    </lineage>
</organism>
<sequence>MWYNPYSYNFQQNAITVLPKEECFHILSWTSTVHRMHSRLCSNISRFEEDQAYVVLSRVKSMDGLRIEDLDCSKLTGKKPCNITALAETDRMRNI</sequence>
<accession>A0A4Y1ZZL1</accession>
<proteinExistence type="predicted"/>
<evidence type="ECO:0000313" key="1">
    <source>
        <dbReference type="EMBL" id="GBL72506.1"/>
    </source>
</evidence>
<evidence type="ECO:0000313" key="2">
    <source>
        <dbReference type="Proteomes" id="UP000499080"/>
    </source>
</evidence>
<dbReference type="OrthoDB" id="416437at2759"/>
<gene>
    <name evidence="1" type="ORF">AVEN_115416_1</name>
</gene>
<dbReference type="AlphaFoldDB" id="A0A4Y1ZZL1"/>
<reference evidence="1 2" key="1">
    <citation type="journal article" date="2019" name="Sci. Rep.">
        <title>Orb-weaving spider Araneus ventricosus genome elucidates the spidroin gene catalogue.</title>
        <authorList>
            <person name="Kono N."/>
            <person name="Nakamura H."/>
            <person name="Ohtoshi R."/>
            <person name="Moran D.A.P."/>
            <person name="Shinohara A."/>
            <person name="Yoshida Y."/>
            <person name="Fujiwara M."/>
            <person name="Mori M."/>
            <person name="Tomita M."/>
            <person name="Arakawa K."/>
        </authorList>
    </citation>
    <scope>NUCLEOTIDE SEQUENCE [LARGE SCALE GENOMIC DNA]</scope>
</reference>
<dbReference type="Proteomes" id="UP000499080">
    <property type="component" value="Unassembled WGS sequence"/>
</dbReference>